<evidence type="ECO:0008006" key="4">
    <source>
        <dbReference type="Google" id="ProtNLM"/>
    </source>
</evidence>
<dbReference type="STRING" id="1122133.SAMN02745157_3689"/>
<reference evidence="2 3" key="1">
    <citation type="submission" date="2016-11" db="EMBL/GenBank/DDBJ databases">
        <authorList>
            <person name="Jaros S."/>
            <person name="Januszkiewicz K."/>
            <person name="Wedrychowicz H."/>
        </authorList>
    </citation>
    <scope>NUCLEOTIDE SEQUENCE [LARGE SCALE GENOMIC DNA]</scope>
    <source>
        <strain evidence="2 3">DSM 19436</strain>
    </source>
</reference>
<evidence type="ECO:0000256" key="1">
    <source>
        <dbReference type="SAM" id="MobiDB-lite"/>
    </source>
</evidence>
<feature type="region of interest" description="Disordered" evidence="1">
    <location>
        <begin position="154"/>
        <end position="184"/>
    </location>
</feature>
<dbReference type="EMBL" id="FQUP01000004">
    <property type="protein sequence ID" value="SHG21569.1"/>
    <property type="molecule type" value="Genomic_DNA"/>
</dbReference>
<dbReference type="InterPro" id="IPR021322">
    <property type="entry name" value="DUF2924"/>
</dbReference>
<organism evidence="2 3">
    <name type="scientific">Kaistia soli DSM 19436</name>
    <dbReference type="NCBI Taxonomy" id="1122133"/>
    <lineage>
        <taxon>Bacteria</taxon>
        <taxon>Pseudomonadati</taxon>
        <taxon>Pseudomonadota</taxon>
        <taxon>Alphaproteobacteria</taxon>
        <taxon>Hyphomicrobiales</taxon>
        <taxon>Kaistiaceae</taxon>
        <taxon>Kaistia</taxon>
    </lineage>
</organism>
<evidence type="ECO:0000313" key="3">
    <source>
        <dbReference type="Proteomes" id="UP000184485"/>
    </source>
</evidence>
<name>A0A1M5I0N8_9HYPH</name>
<accession>A0A1M5I0N8</accession>
<feature type="compositionally biased region" description="Basic residues" evidence="1">
    <location>
        <begin position="174"/>
        <end position="184"/>
    </location>
</feature>
<gene>
    <name evidence="2" type="ORF">SAMN02745157_3689</name>
</gene>
<protein>
    <recommendedName>
        <fullName evidence="4">DUF2924 domain-containing protein</fullName>
    </recommendedName>
</protein>
<dbReference type="AlphaFoldDB" id="A0A1M5I0N8"/>
<sequence>MPVTTSLASRLAELETMNTAALQTEWRRLFRSQPPSLSRDLLMRAIGYRYQEIAFGGLGKADARRLRTLADAAEAASAGKATSSAGDDRLGAARVVLMPGARLVREWHGRTHSVTVTDAGFDYAGRSYRSLTEIAREITGTHWSGPRFFGIGAASGKTGGLQRKGKLASAPVPRPRKAKASNDG</sequence>
<keyword evidence="3" id="KW-1185">Reference proteome</keyword>
<proteinExistence type="predicted"/>
<evidence type="ECO:0000313" key="2">
    <source>
        <dbReference type="EMBL" id="SHG21569.1"/>
    </source>
</evidence>
<dbReference type="Pfam" id="PF11149">
    <property type="entry name" value="DUF2924"/>
    <property type="match status" value="1"/>
</dbReference>
<dbReference type="Proteomes" id="UP000184485">
    <property type="component" value="Unassembled WGS sequence"/>
</dbReference>
<dbReference type="OrthoDB" id="284135at2"/>